<accession>A0ABS3IFL8</accession>
<gene>
    <name evidence="2" type="ORF">J0911_19460</name>
</gene>
<evidence type="ECO:0000313" key="3">
    <source>
        <dbReference type="Proteomes" id="UP000664617"/>
    </source>
</evidence>
<dbReference type="Gene3D" id="3.30.559.30">
    <property type="entry name" value="Nonribosomal peptide synthetase, condensation domain"/>
    <property type="match status" value="1"/>
</dbReference>
<dbReference type="InterPro" id="IPR023213">
    <property type="entry name" value="CAT-like_dom_sf"/>
</dbReference>
<proteinExistence type="predicted"/>
<sequence length="433" mass="46553">MTSFPFTFEQNFLRGQHETDGSTAGFGQRPISSGALRIDGPLDTGRLATAIQRAVELHPQTRAAVHPDGQEIRATAAVRIEERGLDADDLAPDARDRAAEEFVAACEESPFSERDFPPLRGYLGRFDENDAVLVLVGFLPLIDVWSIEVLLRDVTRLYAGEDVAAPPAYADYAAQQDAVSQDSGWADRLSGTEAYVLESDRPAAEHPSGTTRVDRFALDASVSAGVHRLAEEARASGYMVLLAAHAIELARATGRRRGLVWMLTAGPGRRDDKWADTVGYFANMCPLPVDLEGARTFRDAIRAVRGAALESLTHEVPFVELLGIAGAQLAGLERPGMVVPGFAMFQSPAGSQLVTAGDVRFAGIHRVRSQDAGPGIPDDAILWTIERGSDGAVYYALSSSVDRWEEPSVRAMAEGFTQSLGALVAAPDQPVVI</sequence>
<dbReference type="PANTHER" id="PTHR45527:SF1">
    <property type="entry name" value="FATTY ACID SYNTHASE"/>
    <property type="match status" value="1"/>
</dbReference>
<comment type="caution">
    <text evidence="2">The sequence shown here is derived from an EMBL/GenBank/DDBJ whole genome shotgun (WGS) entry which is preliminary data.</text>
</comment>
<name>A0ABS3IFL8_9MICO</name>
<dbReference type="Proteomes" id="UP000664617">
    <property type="component" value="Unassembled WGS sequence"/>
</dbReference>
<dbReference type="RefSeq" id="WP_207277166.1">
    <property type="nucleotide sequence ID" value="NZ_JAFMPK010000049.1"/>
</dbReference>
<evidence type="ECO:0000259" key="1">
    <source>
        <dbReference type="Pfam" id="PF00668"/>
    </source>
</evidence>
<dbReference type="InterPro" id="IPR001242">
    <property type="entry name" value="Condensation_dom"/>
</dbReference>
<dbReference type="PANTHER" id="PTHR45527">
    <property type="entry name" value="NONRIBOSOMAL PEPTIDE SYNTHETASE"/>
    <property type="match status" value="1"/>
</dbReference>
<feature type="domain" description="Condensation" evidence="1">
    <location>
        <begin position="34"/>
        <end position="323"/>
    </location>
</feature>
<dbReference type="EMBL" id="JAFMPK010000049">
    <property type="protein sequence ID" value="MBO0611204.1"/>
    <property type="molecule type" value="Genomic_DNA"/>
</dbReference>
<dbReference type="SUPFAM" id="SSF52777">
    <property type="entry name" value="CoA-dependent acyltransferases"/>
    <property type="match status" value="2"/>
</dbReference>
<protein>
    <recommendedName>
        <fullName evidence="1">Condensation domain-containing protein</fullName>
    </recommendedName>
</protein>
<organism evidence="2 3">
    <name type="scientific">Myceligenerans salitolerans</name>
    <dbReference type="NCBI Taxonomy" id="1230528"/>
    <lineage>
        <taxon>Bacteria</taxon>
        <taxon>Bacillati</taxon>
        <taxon>Actinomycetota</taxon>
        <taxon>Actinomycetes</taxon>
        <taxon>Micrococcales</taxon>
        <taxon>Promicromonosporaceae</taxon>
        <taxon>Myceligenerans</taxon>
    </lineage>
</organism>
<evidence type="ECO:0000313" key="2">
    <source>
        <dbReference type="EMBL" id="MBO0611204.1"/>
    </source>
</evidence>
<reference evidence="3" key="2">
    <citation type="submission" date="2023-07" db="EMBL/GenBank/DDBJ databases">
        <title>Myceligenerans salitolerans sp. nov., a halotolerant actinomycete isolated from a salt lake in Xinjiang, China.</title>
        <authorList>
            <person name="Guan T."/>
        </authorList>
    </citation>
    <scope>NUCLEOTIDE SEQUENCE [LARGE SCALE GENOMIC DNA]</scope>
    <source>
        <strain evidence="3">XHU 5031</strain>
    </source>
</reference>
<keyword evidence="3" id="KW-1185">Reference proteome</keyword>
<dbReference type="Pfam" id="PF00668">
    <property type="entry name" value="Condensation"/>
    <property type="match status" value="1"/>
</dbReference>
<dbReference type="Gene3D" id="3.30.559.10">
    <property type="entry name" value="Chloramphenicol acetyltransferase-like domain"/>
    <property type="match status" value="1"/>
</dbReference>
<reference evidence="2 3" key="1">
    <citation type="submission" date="2021-03" db="EMBL/GenBank/DDBJ databases">
        <authorList>
            <person name="Xin L."/>
        </authorList>
    </citation>
    <scope>NUCLEOTIDE SEQUENCE [LARGE SCALE GENOMIC DNA]</scope>
    <source>
        <strain evidence="2 3">XHU 5031</strain>
    </source>
</reference>